<evidence type="ECO:0000256" key="11">
    <source>
        <dbReference type="RuleBase" id="RU079119"/>
    </source>
</evidence>
<evidence type="ECO:0000256" key="4">
    <source>
        <dbReference type="ARBA" id="ARBA00022692"/>
    </source>
</evidence>
<feature type="transmembrane region" description="Helical" evidence="11">
    <location>
        <begin position="32"/>
        <end position="53"/>
    </location>
</feature>
<keyword evidence="4 11" id="KW-0812">Transmembrane</keyword>
<keyword evidence="8" id="KW-0449">Lipoprotein</keyword>
<dbReference type="InterPro" id="IPR001594">
    <property type="entry name" value="Palmitoyltrfase_DHHC"/>
</dbReference>
<keyword evidence="9 11" id="KW-0012">Acyltransferase</keyword>
<comment type="domain">
    <text evidence="11">The DHHC domain is required for palmitoyltransferase activity.</text>
</comment>
<dbReference type="AlphaFoldDB" id="A0A3B5LP58"/>
<sequence length="291" mass="33732">NVKHILSEIRCIKDFIGRVAVRMVQSLFRSGFLVRVGHTVLTWVVTLILFLHNTDLRRCEERGELLLPALFFLLVLLSVLLYFTVSLMDPGFVLTDTFKGGQGSDEEMELMIPQPSIPRLRRCGFCLLQQPMRAKHCKTCKHCVRRFDHHCPWIENCVGERNHRWFVVYLLVQLLALLWALHIALSGISPGLTWDLWFRVNGFLLAALAVVGVFSGVMLLLLGCHLYLVSINCTTWEFMSRHRISYLKNCGGEENPFDRGVFCNLWDFFCICRTVMWEQVYQKNATELNEF</sequence>
<dbReference type="GeneTree" id="ENSGT00940000156902"/>
<evidence type="ECO:0000256" key="6">
    <source>
        <dbReference type="ARBA" id="ARBA00023136"/>
    </source>
</evidence>
<feature type="domain" description="Palmitoyltransferase DHHC" evidence="12">
    <location>
        <begin position="121"/>
        <end position="240"/>
    </location>
</feature>
<evidence type="ECO:0000256" key="10">
    <source>
        <dbReference type="ARBA" id="ARBA00047790"/>
    </source>
</evidence>
<evidence type="ECO:0000256" key="9">
    <source>
        <dbReference type="ARBA" id="ARBA00023315"/>
    </source>
</evidence>
<dbReference type="GO" id="GO:0005794">
    <property type="term" value="C:Golgi apparatus"/>
    <property type="evidence" value="ECO:0007669"/>
    <property type="project" value="TreeGrafter"/>
</dbReference>
<comment type="subcellular location">
    <subcellularLocation>
        <location evidence="1">Endomembrane system</location>
        <topology evidence="1">Multi-pass membrane protein</topology>
    </subcellularLocation>
</comment>
<keyword evidence="3 11" id="KW-0808">Transferase</keyword>
<feature type="transmembrane region" description="Helical" evidence="11">
    <location>
        <begin position="65"/>
        <end position="85"/>
    </location>
</feature>
<name>A0A3B5LP58_9TELE</name>
<accession>A0A3B5LP58</accession>
<evidence type="ECO:0000256" key="8">
    <source>
        <dbReference type="ARBA" id="ARBA00023288"/>
    </source>
</evidence>
<dbReference type="Ensembl" id="ENSXCOT00000014043.1">
    <property type="protein sequence ID" value="ENSXCOP00000013873.1"/>
    <property type="gene ID" value="ENSXCOG00000010505.1"/>
</dbReference>
<keyword evidence="6 11" id="KW-0472">Membrane</keyword>
<dbReference type="PANTHER" id="PTHR22883">
    <property type="entry name" value="ZINC FINGER DHHC DOMAIN CONTAINING PROTEIN"/>
    <property type="match status" value="1"/>
</dbReference>
<dbReference type="InterPro" id="IPR039859">
    <property type="entry name" value="PFA4/ZDH16/20/ERF2-like"/>
</dbReference>
<dbReference type="Pfam" id="PF01529">
    <property type="entry name" value="DHHC"/>
    <property type="match status" value="1"/>
</dbReference>
<proteinExistence type="inferred from homology"/>
<dbReference type="GO" id="GO:0005783">
    <property type="term" value="C:endoplasmic reticulum"/>
    <property type="evidence" value="ECO:0007669"/>
    <property type="project" value="TreeGrafter"/>
</dbReference>
<dbReference type="PANTHER" id="PTHR22883:SF301">
    <property type="entry name" value="PALMITOYLTRANSFERASE ZDHHC12"/>
    <property type="match status" value="1"/>
</dbReference>
<evidence type="ECO:0000256" key="3">
    <source>
        <dbReference type="ARBA" id="ARBA00022679"/>
    </source>
</evidence>
<evidence type="ECO:0000256" key="5">
    <source>
        <dbReference type="ARBA" id="ARBA00022989"/>
    </source>
</evidence>
<dbReference type="GO" id="GO:0019706">
    <property type="term" value="F:protein-cysteine S-palmitoyltransferase activity"/>
    <property type="evidence" value="ECO:0007669"/>
    <property type="project" value="UniProtKB-EC"/>
</dbReference>
<dbReference type="Proteomes" id="UP000261380">
    <property type="component" value="Unplaced"/>
</dbReference>
<keyword evidence="7" id="KW-0564">Palmitate</keyword>
<evidence type="ECO:0000313" key="13">
    <source>
        <dbReference type="Ensembl" id="ENSXCOP00000013873.1"/>
    </source>
</evidence>
<dbReference type="EC" id="2.3.1.225" evidence="11"/>
<protein>
    <recommendedName>
        <fullName evidence="11">Palmitoyltransferase</fullName>
        <ecNumber evidence="11">2.3.1.225</ecNumber>
    </recommendedName>
</protein>
<feature type="transmembrane region" description="Helical" evidence="11">
    <location>
        <begin position="205"/>
        <end position="229"/>
    </location>
</feature>
<evidence type="ECO:0000256" key="1">
    <source>
        <dbReference type="ARBA" id="ARBA00004127"/>
    </source>
</evidence>
<dbReference type="PROSITE" id="PS50216">
    <property type="entry name" value="DHHC"/>
    <property type="match status" value="1"/>
</dbReference>
<reference evidence="13" key="2">
    <citation type="submission" date="2025-09" db="UniProtKB">
        <authorList>
            <consortium name="Ensembl"/>
        </authorList>
    </citation>
    <scope>IDENTIFICATION</scope>
</reference>
<keyword evidence="5 11" id="KW-1133">Transmembrane helix</keyword>
<evidence type="ECO:0000313" key="14">
    <source>
        <dbReference type="Proteomes" id="UP000261380"/>
    </source>
</evidence>
<dbReference type="GO" id="GO:0006612">
    <property type="term" value="P:protein targeting to membrane"/>
    <property type="evidence" value="ECO:0007669"/>
    <property type="project" value="TreeGrafter"/>
</dbReference>
<keyword evidence="14" id="KW-1185">Reference proteome</keyword>
<comment type="similarity">
    <text evidence="2 11">Belongs to the DHHC palmitoyltransferase family.</text>
</comment>
<evidence type="ECO:0000259" key="12">
    <source>
        <dbReference type="Pfam" id="PF01529"/>
    </source>
</evidence>
<comment type="catalytic activity">
    <reaction evidence="10">
        <text>L-cysteinyl-[protein] + hexadecanoyl-CoA = S-hexadecanoyl-L-cysteinyl-[protein] + CoA</text>
        <dbReference type="Rhea" id="RHEA:36683"/>
        <dbReference type="Rhea" id="RHEA-COMP:10131"/>
        <dbReference type="Rhea" id="RHEA-COMP:11032"/>
        <dbReference type="ChEBI" id="CHEBI:29950"/>
        <dbReference type="ChEBI" id="CHEBI:57287"/>
        <dbReference type="ChEBI" id="CHEBI:57379"/>
        <dbReference type="ChEBI" id="CHEBI:74151"/>
        <dbReference type="EC" id="2.3.1.225"/>
    </reaction>
    <physiologicalReaction direction="left-to-right" evidence="10">
        <dbReference type="Rhea" id="RHEA:36684"/>
    </physiologicalReaction>
</comment>
<evidence type="ECO:0000256" key="7">
    <source>
        <dbReference type="ARBA" id="ARBA00023139"/>
    </source>
</evidence>
<reference evidence="13" key="1">
    <citation type="submission" date="2025-08" db="UniProtKB">
        <authorList>
            <consortium name="Ensembl"/>
        </authorList>
    </citation>
    <scope>IDENTIFICATION</scope>
</reference>
<evidence type="ECO:0000256" key="2">
    <source>
        <dbReference type="ARBA" id="ARBA00008574"/>
    </source>
</evidence>
<feature type="transmembrane region" description="Helical" evidence="11">
    <location>
        <begin position="166"/>
        <end position="185"/>
    </location>
</feature>
<organism evidence="13 14">
    <name type="scientific">Xiphophorus couchianus</name>
    <name type="common">Monterrey platyfish</name>
    <dbReference type="NCBI Taxonomy" id="32473"/>
    <lineage>
        <taxon>Eukaryota</taxon>
        <taxon>Metazoa</taxon>
        <taxon>Chordata</taxon>
        <taxon>Craniata</taxon>
        <taxon>Vertebrata</taxon>
        <taxon>Euteleostomi</taxon>
        <taxon>Actinopterygii</taxon>
        <taxon>Neopterygii</taxon>
        <taxon>Teleostei</taxon>
        <taxon>Neoteleostei</taxon>
        <taxon>Acanthomorphata</taxon>
        <taxon>Ovalentaria</taxon>
        <taxon>Atherinomorphae</taxon>
        <taxon>Cyprinodontiformes</taxon>
        <taxon>Poeciliidae</taxon>
        <taxon>Poeciliinae</taxon>
        <taxon>Xiphophorus</taxon>
    </lineage>
</organism>
<dbReference type="STRING" id="32473.ENSXCOP00000013873"/>